<dbReference type="Proteomes" id="UP000318416">
    <property type="component" value="Unassembled WGS sequence"/>
</dbReference>
<dbReference type="InterPro" id="IPR006311">
    <property type="entry name" value="TAT_signal"/>
</dbReference>
<dbReference type="PANTHER" id="PTHR34512">
    <property type="entry name" value="CELL SURFACE PROTEIN"/>
    <property type="match status" value="1"/>
</dbReference>
<accession>A0A561F1D7</accession>
<organism evidence="2 3">
    <name type="scientific">Kitasatospora atroaurantiaca</name>
    <dbReference type="NCBI Taxonomy" id="285545"/>
    <lineage>
        <taxon>Bacteria</taxon>
        <taxon>Bacillati</taxon>
        <taxon>Actinomycetota</taxon>
        <taxon>Actinomycetes</taxon>
        <taxon>Kitasatosporales</taxon>
        <taxon>Streptomycetaceae</taxon>
        <taxon>Kitasatospora</taxon>
    </lineage>
</organism>
<comment type="caution">
    <text evidence="2">The sequence shown here is derived from an EMBL/GenBank/DDBJ whole genome shotgun (WGS) entry which is preliminary data.</text>
</comment>
<dbReference type="PROSITE" id="PS51318">
    <property type="entry name" value="TAT"/>
    <property type="match status" value="1"/>
</dbReference>
<dbReference type="AlphaFoldDB" id="A0A561F1D7"/>
<name>A0A561F1D7_9ACTN</name>
<sequence length="421" mass="45203">MGSGRPEGPAERVGAISVEVRADPLSEAEEDVVEGTGGPTRRQLLVGGAALLAGGAAWWFNRAPAAETPPPAVSGPRPLWTHRDNEALAAERLGEPPVLPLFLTRSELLSLDPATGGVRRRIRLPGDEGSAGAERPGSRVVMGADRVYDTTIGHLTGYHLTDPDTDWELTAPQSLGGEAASWSLDCCDQAVLYGRVRRRGMGTGDLFALSTQTRELLWSRPDDEAGGYLSDVQVAPGGRLVARSTRDELVALNVADGSRLWVVPADQALSWRATDGDNVYVAQRASGLRAVRLSDGSSRWSLMPDQGESWRCLKPLPADGAVYVPRDSGLLTRNSAVDGREVWSCRLPFRLDSRSRPLLVGKTLFVPGPADGGVCAVDTENGTIRWTFRDSGPGIQVWTLSTDGRRLFAGHDTVLYALPVR</sequence>
<keyword evidence="3" id="KW-1185">Reference proteome</keyword>
<dbReference type="PANTHER" id="PTHR34512:SF30">
    <property type="entry name" value="OUTER MEMBRANE PROTEIN ASSEMBLY FACTOR BAMB"/>
    <property type="match status" value="1"/>
</dbReference>
<proteinExistence type="predicted"/>
<gene>
    <name evidence="2" type="ORF">FB465_6875</name>
</gene>
<dbReference type="RefSeq" id="WP_145796741.1">
    <property type="nucleotide sequence ID" value="NZ_BAAABR010000039.1"/>
</dbReference>
<dbReference type="Pfam" id="PF13360">
    <property type="entry name" value="PQQ_2"/>
    <property type="match status" value="2"/>
</dbReference>
<dbReference type="Gene3D" id="2.130.10.10">
    <property type="entry name" value="YVTN repeat-like/Quinoprotein amine dehydrogenase"/>
    <property type="match status" value="1"/>
</dbReference>
<dbReference type="Gene3D" id="2.40.10.480">
    <property type="match status" value="1"/>
</dbReference>
<dbReference type="InterPro" id="IPR015943">
    <property type="entry name" value="WD40/YVTN_repeat-like_dom_sf"/>
</dbReference>
<dbReference type="InterPro" id="IPR018391">
    <property type="entry name" value="PQQ_b-propeller_rpt"/>
</dbReference>
<dbReference type="SUPFAM" id="SSF50998">
    <property type="entry name" value="Quinoprotein alcohol dehydrogenase-like"/>
    <property type="match status" value="1"/>
</dbReference>
<dbReference type="OrthoDB" id="3453891at2"/>
<reference evidence="2 3" key="1">
    <citation type="submission" date="2019-06" db="EMBL/GenBank/DDBJ databases">
        <title>Sequencing the genomes of 1000 actinobacteria strains.</title>
        <authorList>
            <person name="Klenk H.-P."/>
        </authorList>
    </citation>
    <scope>NUCLEOTIDE SEQUENCE [LARGE SCALE GENOMIC DNA]</scope>
    <source>
        <strain evidence="2 3">DSM 41649</strain>
    </source>
</reference>
<evidence type="ECO:0000313" key="3">
    <source>
        <dbReference type="Proteomes" id="UP000318416"/>
    </source>
</evidence>
<dbReference type="InterPro" id="IPR011047">
    <property type="entry name" value="Quinoprotein_ADH-like_sf"/>
</dbReference>
<dbReference type="InterPro" id="IPR002372">
    <property type="entry name" value="PQQ_rpt_dom"/>
</dbReference>
<evidence type="ECO:0000313" key="2">
    <source>
        <dbReference type="EMBL" id="TWE21677.1"/>
    </source>
</evidence>
<dbReference type="SMART" id="SM00564">
    <property type="entry name" value="PQQ"/>
    <property type="match status" value="5"/>
</dbReference>
<feature type="domain" description="Pyrrolo-quinoline quinone repeat" evidence="1">
    <location>
        <begin position="315"/>
        <end position="414"/>
    </location>
</feature>
<protein>
    <submittedName>
        <fullName evidence="2">Putative pyrroloquinoline-quinone binding quinoprotein</fullName>
    </submittedName>
</protein>
<evidence type="ECO:0000259" key="1">
    <source>
        <dbReference type="Pfam" id="PF13360"/>
    </source>
</evidence>
<feature type="domain" description="Pyrrolo-quinoline quinone repeat" evidence="1">
    <location>
        <begin position="202"/>
        <end position="302"/>
    </location>
</feature>
<dbReference type="EMBL" id="VIVR01000001">
    <property type="protein sequence ID" value="TWE21677.1"/>
    <property type="molecule type" value="Genomic_DNA"/>
</dbReference>